<proteinExistence type="predicted"/>
<dbReference type="AlphaFoldDB" id="A0AAW6YEC7"/>
<reference evidence="2" key="1">
    <citation type="submission" date="2023-05" db="EMBL/GenBank/DDBJ databases">
        <title>Cataloging the Phylogenetic Diversity of Human Bladder Bacteria.</title>
        <authorList>
            <person name="Du J."/>
        </authorList>
    </citation>
    <scope>NUCLEOTIDE SEQUENCE</scope>
    <source>
        <strain evidence="2">UMB1050</strain>
    </source>
</reference>
<dbReference type="GO" id="GO:0004042">
    <property type="term" value="F:L-glutamate N-acetyltransferase activity"/>
    <property type="evidence" value="ECO:0007669"/>
    <property type="project" value="TreeGrafter"/>
</dbReference>
<comment type="subunit">
    <text evidence="1">Heterotetramer of two alpha and two beta chains.</text>
</comment>
<evidence type="ECO:0000313" key="2">
    <source>
        <dbReference type="EMBL" id="MDK7243617.1"/>
    </source>
</evidence>
<comment type="caution">
    <text evidence="2">The sequence shown here is derived from an EMBL/GenBank/DDBJ whole genome shotgun (WGS) entry which is preliminary data.</text>
</comment>
<accession>A0AAW6YEC7</accession>
<dbReference type="PANTHER" id="PTHR23100:SF0">
    <property type="entry name" value="ARGININE BIOSYNTHESIS BIFUNCTIONAL PROTEIN ARGJ, MITOCHONDRIAL"/>
    <property type="match status" value="1"/>
</dbReference>
<feature type="non-terminal residue" evidence="2">
    <location>
        <position position="1"/>
    </location>
</feature>
<dbReference type="PANTHER" id="PTHR23100">
    <property type="entry name" value="ARGININE BIOSYNTHESIS BIFUNCTIONAL PROTEIN ARGJ"/>
    <property type="match status" value="1"/>
</dbReference>
<feature type="non-terminal residue" evidence="2">
    <location>
        <position position="91"/>
    </location>
</feature>
<dbReference type="Gene3D" id="3.60.70.12">
    <property type="entry name" value="L-amino peptidase D-ALA esterase/amidase"/>
    <property type="match status" value="1"/>
</dbReference>
<dbReference type="EMBL" id="JASOPA010000109">
    <property type="protein sequence ID" value="MDK7243617.1"/>
    <property type="molecule type" value="Genomic_DNA"/>
</dbReference>
<dbReference type="SUPFAM" id="SSF56266">
    <property type="entry name" value="DmpA/ArgJ-like"/>
    <property type="match status" value="1"/>
</dbReference>
<dbReference type="Proteomes" id="UP001236303">
    <property type="component" value="Unassembled WGS sequence"/>
</dbReference>
<dbReference type="GO" id="GO:0006592">
    <property type="term" value="P:ornithine biosynthetic process"/>
    <property type="evidence" value="ECO:0007669"/>
    <property type="project" value="TreeGrafter"/>
</dbReference>
<gene>
    <name evidence="2" type="ORF">QP451_11465</name>
</gene>
<evidence type="ECO:0000256" key="1">
    <source>
        <dbReference type="ARBA" id="ARBA00011475"/>
    </source>
</evidence>
<evidence type="ECO:0000313" key="3">
    <source>
        <dbReference type="Proteomes" id="UP001236303"/>
    </source>
</evidence>
<organism evidence="2 3">
    <name type="scientific">Neisseria subflava</name>
    <dbReference type="NCBI Taxonomy" id="28449"/>
    <lineage>
        <taxon>Bacteria</taxon>
        <taxon>Pseudomonadati</taxon>
        <taxon>Pseudomonadota</taxon>
        <taxon>Betaproteobacteria</taxon>
        <taxon>Neisseriales</taxon>
        <taxon>Neisseriaceae</taxon>
        <taxon>Neisseria</taxon>
    </lineage>
</organism>
<protein>
    <submittedName>
        <fullName evidence="2">Bifunctional ornithine acetyltransferase/N-acetylglutamate synthase</fullName>
    </submittedName>
</protein>
<dbReference type="Pfam" id="PF01960">
    <property type="entry name" value="ArgJ"/>
    <property type="match status" value="1"/>
</dbReference>
<dbReference type="GO" id="GO:0006526">
    <property type="term" value="P:L-arginine biosynthetic process"/>
    <property type="evidence" value="ECO:0007669"/>
    <property type="project" value="InterPro"/>
</dbReference>
<name>A0AAW6YEC7_NEISU</name>
<dbReference type="InterPro" id="IPR016117">
    <property type="entry name" value="ArgJ-like_dom_sf"/>
</dbReference>
<sequence>NAATGAEGLEDARRTAEHAAAALGTAADDVLVCSTGLIGERLPMDTLTAGVAEAVAALSPAGGEDAAVAIKTTDTVAKTAVARGEGFTVGG</sequence>
<dbReference type="InterPro" id="IPR002813">
    <property type="entry name" value="Arg_biosynth_ArgJ"/>
</dbReference>
<dbReference type="GO" id="GO:0004358">
    <property type="term" value="F:L-glutamate N-acetyltransferase activity, acting on acetyl-L-ornithine as donor"/>
    <property type="evidence" value="ECO:0007669"/>
    <property type="project" value="InterPro"/>
</dbReference>